<dbReference type="Pfam" id="PF01208">
    <property type="entry name" value="URO-D"/>
    <property type="match status" value="1"/>
</dbReference>
<evidence type="ECO:0000313" key="2">
    <source>
        <dbReference type="EMBL" id="QGY44266.1"/>
    </source>
</evidence>
<sequence length="383" mass="44035">MKPNLLKRQNLFQKNTLDKTMEAMDSKQRIKLATNHREPDKVPAHMNATKWVVAKLKKALDVTTDKELLKSLHIDIYDMRGIDLNSGTVPKYIGPENELFTNWKGGIFSFWNMREFENKTDAGWTMEAPPPPLSNALSKEECEKYLWPDNNWFDYSNLRKELEEWNDFSIMASGASVFQHATYIRGMDTLMMDMMANPDMAHYILGKISSFYYEYYRRMFEEAGDLIDIFALADDLGMQNTLLISPELFEEYVAPLLKKMAELAHKHNIKLLLHTCGDIELLIPHFIELGVDILDPIQPESMNPLEIKEKYGQQITLRGGISVQDVVSRGTIEEVKTETQRIVEALKSGGGYIFSPGHPVLQDDIPVENIITMYKTGYKFGKY</sequence>
<dbReference type="Gene3D" id="3.20.20.210">
    <property type="match status" value="1"/>
</dbReference>
<dbReference type="GO" id="GO:0006779">
    <property type="term" value="P:porphyrin-containing compound biosynthetic process"/>
    <property type="evidence" value="ECO:0007669"/>
    <property type="project" value="InterPro"/>
</dbReference>
<dbReference type="EMBL" id="CP046401">
    <property type="protein sequence ID" value="QGY44266.1"/>
    <property type="molecule type" value="Genomic_DNA"/>
</dbReference>
<gene>
    <name evidence="2" type="ORF">GM418_11545</name>
</gene>
<dbReference type="AlphaFoldDB" id="A0A6I6JMU3"/>
<evidence type="ECO:0000259" key="1">
    <source>
        <dbReference type="Pfam" id="PF01208"/>
    </source>
</evidence>
<proteinExistence type="predicted"/>
<protein>
    <recommendedName>
        <fullName evidence="1">Uroporphyrinogen decarboxylase (URO-D) domain-containing protein</fullName>
    </recommendedName>
</protein>
<dbReference type="SUPFAM" id="SSF51726">
    <property type="entry name" value="UROD/MetE-like"/>
    <property type="match status" value="1"/>
</dbReference>
<reference evidence="2 3" key="1">
    <citation type="submission" date="2019-11" db="EMBL/GenBank/DDBJ databases">
        <authorList>
            <person name="Zheng R.K."/>
            <person name="Sun C.M."/>
        </authorList>
    </citation>
    <scope>NUCLEOTIDE SEQUENCE [LARGE SCALE GENOMIC DNA]</scope>
    <source>
        <strain evidence="2 3">WC007</strain>
    </source>
</reference>
<dbReference type="InterPro" id="IPR038071">
    <property type="entry name" value="UROD/MetE-like_sf"/>
</dbReference>
<dbReference type="GO" id="GO:0004853">
    <property type="term" value="F:uroporphyrinogen decarboxylase activity"/>
    <property type="evidence" value="ECO:0007669"/>
    <property type="project" value="InterPro"/>
</dbReference>
<feature type="domain" description="Uroporphyrinogen decarboxylase (URO-D)" evidence="1">
    <location>
        <begin position="167"/>
        <end position="376"/>
    </location>
</feature>
<dbReference type="InterPro" id="IPR052024">
    <property type="entry name" value="Methanogen_methyltrans"/>
</dbReference>
<name>A0A6I6JMU3_9BACT</name>
<dbReference type="PANTHER" id="PTHR47099:SF1">
    <property type="entry name" value="METHYLCOBAMIDE:COM METHYLTRANSFERASE MTBA"/>
    <property type="match status" value="1"/>
</dbReference>
<dbReference type="InterPro" id="IPR000257">
    <property type="entry name" value="Uroporphyrinogen_deCOase"/>
</dbReference>
<dbReference type="Proteomes" id="UP000428260">
    <property type="component" value="Chromosome"/>
</dbReference>
<accession>A0A6I6JMU3</accession>
<organism evidence="2 3">
    <name type="scientific">Maribellus comscasis</name>
    <dbReference type="NCBI Taxonomy" id="2681766"/>
    <lineage>
        <taxon>Bacteria</taxon>
        <taxon>Pseudomonadati</taxon>
        <taxon>Bacteroidota</taxon>
        <taxon>Bacteroidia</taxon>
        <taxon>Marinilabiliales</taxon>
        <taxon>Prolixibacteraceae</taxon>
        <taxon>Maribellus</taxon>
    </lineage>
</organism>
<dbReference type="PANTHER" id="PTHR47099">
    <property type="entry name" value="METHYLCOBAMIDE:COM METHYLTRANSFERASE MTBA"/>
    <property type="match status" value="1"/>
</dbReference>
<evidence type="ECO:0000313" key="3">
    <source>
        <dbReference type="Proteomes" id="UP000428260"/>
    </source>
</evidence>
<keyword evidence="3" id="KW-1185">Reference proteome</keyword>
<dbReference type="KEGG" id="mcos:GM418_11545"/>